<evidence type="ECO:0000313" key="2">
    <source>
        <dbReference type="Proteomes" id="UP001189429"/>
    </source>
</evidence>
<organism evidence="1 2">
    <name type="scientific">Prorocentrum cordatum</name>
    <dbReference type="NCBI Taxonomy" id="2364126"/>
    <lineage>
        <taxon>Eukaryota</taxon>
        <taxon>Sar</taxon>
        <taxon>Alveolata</taxon>
        <taxon>Dinophyceae</taxon>
        <taxon>Prorocentrales</taxon>
        <taxon>Prorocentraceae</taxon>
        <taxon>Prorocentrum</taxon>
    </lineage>
</organism>
<feature type="non-terminal residue" evidence="1">
    <location>
        <position position="293"/>
    </location>
</feature>
<proteinExistence type="predicted"/>
<protein>
    <submittedName>
        <fullName evidence="1">Uncharacterized protein</fullName>
    </submittedName>
</protein>
<accession>A0ABN9UMR2</accession>
<evidence type="ECO:0000313" key="1">
    <source>
        <dbReference type="EMBL" id="CAK0861201.1"/>
    </source>
</evidence>
<keyword evidence="2" id="KW-1185">Reference proteome</keyword>
<dbReference type="EMBL" id="CAUYUJ010016051">
    <property type="protein sequence ID" value="CAK0861201.1"/>
    <property type="molecule type" value="Genomic_DNA"/>
</dbReference>
<feature type="non-terminal residue" evidence="1">
    <location>
        <position position="1"/>
    </location>
</feature>
<comment type="caution">
    <text evidence="1">The sequence shown here is derived from an EMBL/GenBank/DDBJ whole genome shotgun (WGS) entry which is preliminary data.</text>
</comment>
<sequence length="293" mass="33489">NPVFTAIPKAACVKDKYHNTLTELWDHFAKSLQFLYWNSHPLFDTAFLPWPENSFGRSMVGQAILPGSQFCVVWDITGDLDHHVNVLGLPHWSKPYPCWMCTGNEAQCHTFVPDAPWRDLRVSPSMSRDLNRPHPIFAELKEQGVSDQDLGVDRRLPTLKLAMFKPKSLAEFPALKAKAAVSRSLVKVMLTITKRVLPENSQIVQAYRLMNEFLTKCQKVDIVPSPLRARILSEAMSTFLTTYLAVATTEANKGRRTYNMTIKFHHADHMGDRVRFETPTYTTEYEFEDMAGR</sequence>
<reference evidence="1" key="1">
    <citation type="submission" date="2023-10" db="EMBL/GenBank/DDBJ databases">
        <authorList>
            <person name="Chen Y."/>
            <person name="Shah S."/>
            <person name="Dougan E. K."/>
            <person name="Thang M."/>
            <person name="Chan C."/>
        </authorList>
    </citation>
    <scope>NUCLEOTIDE SEQUENCE [LARGE SCALE GENOMIC DNA]</scope>
</reference>
<gene>
    <name evidence="1" type="ORF">PCOR1329_LOCUS49957</name>
</gene>
<dbReference type="Proteomes" id="UP001189429">
    <property type="component" value="Unassembled WGS sequence"/>
</dbReference>
<name>A0ABN9UMR2_9DINO</name>